<comment type="caution">
    <text evidence="1">The sequence shown here is derived from an EMBL/GenBank/DDBJ whole genome shotgun (WGS) entry which is preliminary data.</text>
</comment>
<gene>
    <name evidence="1" type="ORF">PHISCL_00764</name>
</gene>
<protein>
    <submittedName>
        <fullName evidence="1">Uncharacterized protein</fullName>
    </submittedName>
</protein>
<reference evidence="2" key="1">
    <citation type="submission" date="2017-02" db="EMBL/GenBank/DDBJ databases">
        <authorList>
            <person name="Tafer H."/>
            <person name="Lopandic K."/>
        </authorList>
    </citation>
    <scope>NUCLEOTIDE SEQUENCE [LARGE SCALE GENOMIC DNA]</scope>
    <source>
        <strain evidence="2">CBS 366.77</strain>
    </source>
</reference>
<evidence type="ECO:0000313" key="2">
    <source>
        <dbReference type="Proteomes" id="UP000266188"/>
    </source>
</evidence>
<keyword evidence="2" id="KW-1185">Reference proteome</keyword>
<dbReference type="Proteomes" id="UP000266188">
    <property type="component" value="Unassembled WGS sequence"/>
</dbReference>
<name>A0A3A2ZUM9_9EURO</name>
<proteinExistence type="predicted"/>
<accession>A0A3A2ZUM9</accession>
<dbReference type="STRING" id="2070753.A0A3A2ZUM9"/>
<organism evidence="1 2">
    <name type="scientific">Aspergillus sclerotialis</name>
    <dbReference type="NCBI Taxonomy" id="2070753"/>
    <lineage>
        <taxon>Eukaryota</taxon>
        <taxon>Fungi</taxon>
        <taxon>Dikarya</taxon>
        <taxon>Ascomycota</taxon>
        <taxon>Pezizomycotina</taxon>
        <taxon>Eurotiomycetes</taxon>
        <taxon>Eurotiomycetidae</taxon>
        <taxon>Eurotiales</taxon>
        <taxon>Aspergillaceae</taxon>
        <taxon>Aspergillus</taxon>
        <taxon>Aspergillus subgen. Polypaecilum</taxon>
    </lineage>
</organism>
<dbReference type="EMBL" id="MVGC01000013">
    <property type="protein sequence ID" value="RJE26852.1"/>
    <property type="molecule type" value="Genomic_DNA"/>
</dbReference>
<dbReference type="OrthoDB" id="3558762at2759"/>
<sequence>MDIQLPPNAIQAFNQGNKFAIDNGRILAYGLRKVTIAMVEDVCEQVTKSYAKEILKWPNGRLEKPEIFKAVDQGPFENLNACCEHFIRYLHAMFNSSPPYQIPTFPHAFIAVSRDDMPSKVVLAVAYQVYGLWKLEHRLVPVNAELGLHIESLRMGDEDPIDLLNNYTYDPAKKISINDKIHPRYSNEWAFAVFSTGLGPARSLLSLIDPLTDEVQPSGARINLMSDPKTRRKQMTGQRMKQLFPIICRDDELRNWRTNGMKLHKRVLICCDNDNPKEKGVLVMRMEWDGNTNKDDEELKNAGEATKVHETRVAVDEALARANEIAKRGR</sequence>
<dbReference type="AlphaFoldDB" id="A0A3A2ZUM9"/>
<evidence type="ECO:0000313" key="1">
    <source>
        <dbReference type="EMBL" id="RJE26852.1"/>
    </source>
</evidence>